<sequence>MGLIRSTFSFTLGTLVGVYVAQNYNVPNVQKMVSMGMVMVRQLEEAYRKPDNSRNSKPPE</sequence>
<name>A0ACC2E499_DIPCM</name>
<gene>
    <name evidence="1" type="ORF">O6H91_03G023000</name>
</gene>
<evidence type="ECO:0000313" key="1">
    <source>
        <dbReference type="EMBL" id="KAJ7561304.1"/>
    </source>
</evidence>
<accession>A0ACC2E499</accession>
<proteinExistence type="predicted"/>
<keyword evidence="2" id="KW-1185">Reference proteome</keyword>
<protein>
    <submittedName>
        <fullName evidence="1">Uncharacterized protein</fullName>
    </submittedName>
</protein>
<organism evidence="1 2">
    <name type="scientific">Diphasiastrum complanatum</name>
    <name type="common">Issler's clubmoss</name>
    <name type="synonym">Lycopodium complanatum</name>
    <dbReference type="NCBI Taxonomy" id="34168"/>
    <lineage>
        <taxon>Eukaryota</taxon>
        <taxon>Viridiplantae</taxon>
        <taxon>Streptophyta</taxon>
        <taxon>Embryophyta</taxon>
        <taxon>Tracheophyta</taxon>
        <taxon>Lycopodiopsida</taxon>
        <taxon>Lycopodiales</taxon>
        <taxon>Lycopodiaceae</taxon>
        <taxon>Lycopodioideae</taxon>
        <taxon>Diphasiastrum</taxon>
    </lineage>
</organism>
<evidence type="ECO:0000313" key="2">
    <source>
        <dbReference type="Proteomes" id="UP001162992"/>
    </source>
</evidence>
<dbReference type="EMBL" id="CM055094">
    <property type="protein sequence ID" value="KAJ7561304.1"/>
    <property type="molecule type" value="Genomic_DNA"/>
</dbReference>
<comment type="caution">
    <text evidence="1">The sequence shown here is derived from an EMBL/GenBank/DDBJ whole genome shotgun (WGS) entry which is preliminary data.</text>
</comment>
<reference evidence="2" key="1">
    <citation type="journal article" date="2024" name="Proc. Natl. Acad. Sci. U.S.A.">
        <title>Extraordinary preservation of gene collinearity over three hundred million years revealed in homosporous lycophytes.</title>
        <authorList>
            <person name="Li C."/>
            <person name="Wickell D."/>
            <person name="Kuo L.Y."/>
            <person name="Chen X."/>
            <person name="Nie B."/>
            <person name="Liao X."/>
            <person name="Peng D."/>
            <person name="Ji J."/>
            <person name="Jenkins J."/>
            <person name="Williams M."/>
            <person name="Shu S."/>
            <person name="Plott C."/>
            <person name="Barry K."/>
            <person name="Rajasekar S."/>
            <person name="Grimwood J."/>
            <person name="Han X."/>
            <person name="Sun S."/>
            <person name="Hou Z."/>
            <person name="He W."/>
            <person name="Dai G."/>
            <person name="Sun C."/>
            <person name="Schmutz J."/>
            <person name="Leebens-Mack J.H."/>
            <person name="Li F.W."/>
            <person name="Wang L."/>
        </authorList>
    </citation>
    <scope>NUCLEOTIDE SEQUENCE [LARGE SCALE GENOMIC DNA]</scope>
    <source>
        <strain evidence="2">cv. PW_Plant_1</strain>
    </source>
</reference>
<dbReference type="Proteomes" id="UP001162992">
    <property type="component" value="Chromosome 3"/>
</dbReference>